<evidence type="ECO:0000313" key="2">
    <source>
        <dbReference type="Proteomes" id="UP000187465"/>
    </source>
</evidence>
<protein>
    <submittedName>
        <fullName evidence="1">Uncharacterized protein</fullName>
    </submittedName>
</protein>
<proteinExistence type="predicted"/>
<evidence type="ECO:0000313" key="1">
    <source>
        <dbReference type="EMBL" id="OMD31643.1"/>
    </source>
</evidence>
<comment type="caution">
    <text evidence="1">The sequence shown here is derived from an EMBL/GenBank/DDBJ whole genome shotgun (WGS) entry which is preliminary data.</text>
</comment>
<accession>A0A1R0X9Z2</accession>
<dbReference type="AlphaFoldDB" id="A0A1R0X9Z2"/>
<sequence>MDEDFLLIRSNQQGFLMMIDRKTSAKTLLYKALLDVKQQKYAETNDLPFFGDNLKFLKREGDALLFNNEYVQDGKVYKFMLDGS</sequence>
<dbReference type="Proteomes" id="UP000187465">
    <property type="component" value="Unassembled WGS sequence"/>
</dbReference>
<gene>
    <name evidence="1" type="ORF">BJP51_17590</name>
</gene>
<name>A0A1R0X9Z2_9BACL</name>
<organism evidence="1 2">
    <name type="scientific">Paenibacillus odorifer</name>
    <dbReference type="NCBI Taxonomy" id="189426"/>
    <lineage>
        <taxon>Bacteria</taxon>
        <taxon>Bacillati</taxon>
        <taxon>Bacillota</taxon>
        <taxon>Bacilli</taxon>
        <taxon>Bacillales</taxon>
        <taxon>Paenibacillaceae</taxon>
        <taxon>Paenibacillus</taxon>
    </lineage>
</organism>
<reference evidence="1 2" key="1">
    <citation type="submission" date="2016-10" db="EMBL/GenBank/DDBJ databases">
        <title>Paenibacillus species isolates.</title>
        <authorList>
            <person name="Beno S.M."/>
        </authorList>
    </citation>
    <scope>NUCLEOTIDE SEQUENCE [LARGE SCALE GENOMIC DNA]</scope>
    <source>
        <strain evidence="1 2">FSL H7-0604</strain>
    </source>
</reference>
<dbReference type="EMBL" id="MKQP01000020">
    <property type="protein sequence ID" value="OMD31643.1"/>
    <property type="molecule type" value="Genomic_DNA"/>
</dbReference>